<dbReference type="EMBL" id="JAIWYP010000008">
    <property type="protein sequence ID" value="KAH3786557.1"/>
    <property type="molecule type" value="Genomic_DNA"/>
</dbReference>
<gene>
    <name evidence="1" type="ORF">DPMN_164664</name>
</gene>
<evidence type="ECO:0000313" key="2">
    <source>
        <dbReference type="Proteomes" id="UP000828390"/>
    </source>
</evidence>
<proteinExistence type="predicted"/>
<reference evidence="1" key="1">
    <citation type="journal article" date="2019" name="bioRxiv">
        <title>The Genome of the Zebra Mussel, Dreissena polymorpha: A Resource for Invasive Species Research.</title>
        <authorList>
            <person name="McCartney M.A."/>
            <person name="Auch B."/>
            <person name="Kono T."/>
            <person name="Mallez S."/>
            <person name="Zhang Y."/>
            <person name="Obille A."/>
            <person name="Becker A."/>
            <person name="Abrahante J.E."/>
            <person name="Garbe J."/>
            <person name="Badalamenti J.P."/>
            <person name="Herman A."/>
            <person name="Mangelson H."/>
            <person name="Liachko I."/>
            <person name="Sullivan S."/>
            <person name="Sone E.D."/>
            <person name="Koren S."/>
            <person name="Silverstein K.A.T."/>
            <person name="Beckman K.B."/>
            <person name="Gohl D.M."/>
        </authorList>
    </citation>
    <scope>NUCLEOTIDE SEQUENCE</scope>
    <source>
        <strain evidence="1">Duluth1</strain>
        <tissue evidence="1">Whole animal</tissue>
    </source>
</reference>
<evidence type="ECO:0000313" key="1">
    <source>
        <dbReference type="EMBL" id="KAH3786557.1"/>
    </source>
</evidence>
<comment type="caution">
    <text evidence="1">The sequence shown here is derived from an EMBL/GenBank/DDBJ whole genome shotgun (WGS) entry which is preliminary data.</text>
</comment>
<accession>A0A9D4EZ55</accession>
<reference evidence="1" key="2">
    <citation type="submission" date="2020-11" db="EMBL/GenBank/DDBJ databases">
        <authorList>
            <person name="McCartney M.A."/>
            <person name="Auch B."/>
            <person name="Kono T."/>
            <person name="Mallez S."/>
            <person name="Becker A."/>
            <person name="Gohl D.M."/>
            <person name="Silverstein K.A.T."/>
            <person name="Koren S."/>
            <person name="Bechman K.B."/>
            <person name="Herman A."/>
            <person name="Abrahante J.E."/>
            <person name="Garbe J."/>
        </authorList>
    </citation>
    <scope>NUCLEOTIDE SEQUENCE</scope>
    <source>
        <strain evidence="1">Duluth1</strain>
        <tissue evidence="1">Whole animal</tissue>
    </source>
</reference>
<organism evidence="1 2">
    <name type="scientific">Dreissena polymorpha</name>
    <name type="common">Zebra mussel</name>
    <name type="synonym">Mytilus polymorpha</name>
    <dbReference type="NCBI Taxonomy" id="45954"/>
    <lineage>
        <taxon>Eukaryota</taxon>
        <taxon>Metazoa</taxon>
        <taxon>Spiralia</taxon>
        <taxon>Lophotrochozoa</taxon>
        <taxon>Mollusca</taxon>
        <taxon>Bivalvia</taxon>
        <taxon>Autobranchia</taxon>
        <taxon>Heteroconchia</taxon>
        <taxon>Euheterodonta</taxon>
        <taxon>Imparidentia</taxon>
        <taxon>Neoheterodontei</taxon>
        <taxon>Myida</taxon>
        <taxon>Dreissenoidea</taxon>
        <taxon>Dreissenidae</taxon>
        <taxon>Dreissena</taxon>
    </lineage>
</organism>
<keyword evidence="2" id="KW-1185">Reference proteome</keyword>
<protein>
    <submittedName>
        <fullName evidence="1">Uncharacterized protein</fullName>
    </submittedName>
</protein>
<name>A0A9D4EZ55_DREPO</name>
<dbReference type="AlphaFoldDB" id="A0A9D4EZ55"/>
<dbReference type="Proteomes" id="UP000828390">
    <property type="component" value="Unassembled WGS sequence"/>
</dbReference>
<sequence length="62" mass="7266">MGTQRDRHQLHAEALQYHCKASTALGSRDLKSIQCFINTCLRQIHKSPLARKKQQRSFMRNK</sequence>